<keyword evidence="5" id="KW-1015">Disulfide bond</keyword>
<evidence type="ECO:0000313" key="10">
    <source>
        <dbReference type="EMBL" id="PKZ16845.1"/>
    </source>
</evidence>
<comment type="catalytic activity">
    <reaction evidence="7">
        <text>[thioredoxin]-dithiol + NADP(+) = [thioredoxin]-disulfide + NADPH + H(+)</text>
        <dbReference type="Rhea" id="RHEA:20345"/>
        <dbReference type="Rhea" id="RHEA-COMP:10698"/>
        <dbReference type="Rhea" id="RHEA-COMP:10700"/>
        <dbReference type="ChEBI" id="CHEBI:15378"/>
        <dbReference type="ChEBI" id="CHEBI:29950"/>
        <dbReference type="ChEBI" id="CHEBI:50058"/>
        <dbReference type="ChEBI" id="CHEBI:57783"/>
        <dbReference type="ChEBI" id="CHEBI:58349"/>
        <dbReference type="EC" id="1.8.1.9"/>
    </reaction>
</comment>
<sequence length="309" mass="33765">MYDIIILGAGPAGLTAGLYAGRSKLKTLIIEKNIPGGQIATTAFVDNYPGSIEDATGMGLSDRMYEQAKEYCEFLTTEVTSVELKGKVKKVHTEDGKTLEAKVIIISTGASHRKLEVPGEKEFLNMGVSYCATCDGPFYSGLDIFVVGGGDSALEEAIYLTKFGKSVTIIHRRDEFRASQLVVDKAKANEKIKFELDSVVTEIKGDKETSSLIVENVKTGEKKELKSDDNSPIGVFIFVGYIPQTEMFKDQVEMNYGYIVTDSDMKTNIEGVFAIGDNREKSVRQMVNAAGDGCIAAVIANRYLEGQVW</sequence>
<keyword evidence="2 7" id="KW-0285">Flavoprotein</keyword>
<keyword evidence="12" id="KW-1185">Reference proteome</keyword>
<dbReference type="GO" id="GO:0004791">
    <property type="term" value="F:thioredoxin-disulfide reductase (NADPH) activity"/>
    <property type="evidence" value="ECO:0007669"/>
    <property type="project" value="UniProtKB-UniRule"/>
</dbReference>
<dbReference type="NCBIfam" id="TIGR01292">
    <property type="entry name" value="TRX_reduct"/>
    <property type="match status" value="1"/>
</dbReference>
<dbReference type="InterPro" id="IPR036188">
    <property type="entry name" value="FAD/NAD-bd_sf"/>
</dbReference>
<dbReference type="InterPro" id="IPR005982">
    <property type="entry name" value="Thioredox_Rdtase"/>
</dbReference>
<keyword evidence="3 7" id="KW-0274">FAD</keyword>
<proteinExistence type="inferred from homology"/>
<evidence type="ECO:0000256" key="8">
    <source>
        <dbReference type="RuleBase" id="RU003881"/>
    </source>
</evidence>
<dbReference type="InterPro" id="IPR050097">
    <property type="entry name" value="Ferredoxin-NADP_redctase_2"/>
</dbReference>
<dbReference type="SUPFAM" id="SSF51905">
    <property type="entry name" value="FAD/NAD(P)-binding domain"/>
    <property type="match status" value="1"/>
</dbReference>
<dbReference type="EMBL" id="UFTA01000002">
    <property type="protein sequence ID" value="SUU92157.1"/>
    <property type="molecule type" value="Genomic_DNA"/>
</dbReference>
<dbReference type="Proteomes" id="UP000255124">
    <property type="component" value="Unassembled WGS sequence"/>
</dbReference>
<dbReference type="InterPro" id="IPR008255">
    <property type="entry name" value="Pyr_nucl-diS_OxRdtase_2_AS"/>
</dbReference>
<evidence type="ECO:0000256" key="2">
    <source>
        <dbReference type="ARBA" id="ARBA00022630"/>
    </source>
</evidence>
<dbReference type="EMBL" id="PKGS01000002">
    <property type="protein sequence ID" value="PKZ16845.1"/>
    <property type="molecule type" value="Genomic_DNA"/>
</dbReference>
<evidence type="ECO:0000256" key="5">
    <source>
        <dbReference type="ARBA" id="ARBA00023157"/>
    </source>
</evidence>
<dbReference type="PRINTS" id="PR00469">
    <property type="entry name" value="PNDRDTASEII"/>
</dbReference>
<dbReference type="GO" id="GO:0019430">
    <property type="term" value="P:removal of superoxide radicals"/>
    <property type="evidence" value="ECO:0007669"/>
    <property type="project" value="UniProtKB-UniRule"/>
</dbReference>
<evidence type="ECO:0000256" key="1">
    <source>
        <dbReference type="ARBA" id="ARBA00009333"/>
    </source>
</evidence>
<keyword evidence="6 7" id="KW-0676">Redox-active center</keyword>
<dbReference type="EC" id="1.8.1.9" evidence="7"/>
<evidence type="ECO:0000256" key="6">
    <source>
        <dbReference type="ARBA" id="ARBA00023284"/>
    </source>
</evidence>
<organism evidence="10 12">
    <name type="scientific">Anaerococcus octavius</name>
    <dbReference type="NCBI Taxonomy" id="54007"/>
    <lineage>
        <taxon>Bacteria</taxon>
        <taxon>Bacillati</taxon>
        <taxon>Bacillota</taxon>
        <taxon>Tissierellia</taxon>
        <taxon>Tissierellales</taxon>
        <taxon>Peptoniphilaceae</taxon>
        <taxon>Anaerococcus</taxon>
    </lineage>
</organism>
<keyword evidence="4 7" id="KW-0560">Oxidoreductase</keyword>
<reference evidence="11 13" key="2">
    <citation type="submission" date="2018-06" db="EMBL/GenBank/DDBJ databases">
        <authorList>
            <consortium name="Pathogen Informatics"/>
            <person name="Doyle S."/>
        </authorList>
    </citation>
    <scope>NUCLEOTIDE SEQUENCE [LARGE SCALE GENOMIC DNA]</scope>
    <source>
        <strain evidence="11 13">NCTC9810</strain>
    </source>
</reference>
<comment type="similarity">
    <text evidence="1 7">Belongs to the class-II pyridine nucleotide-disulfide oxidoreductase family.</text>
</comment>
<dbReference type="PANTHER" id="PTHR48105">
    <property type="entry name" value="THIOREDOXIN REDUCTASE 1-RELATED-RELATED"/>
    <property type="match status" value="1"/>
</dbReference>
<dbReference type="PROSITE" id="PS00573">
    <property type="entry name" value="PYRIDINE_REDOX_2"/>
    <property type="match status" value="1"/>
</dbReference>
<dbReference type="AlphaFoldDB" id="A0A2I1M9M2"/>
<dbReference type="OrthoDB" id="9806179at2"/>
<dbReference type="InterPro" id="IPR023753">
    <property type="entry name" value="FAD/NAD-binding_dom"/>
</dbReference>
<evidence type="ECO:0000313" key="13">
    <source>
        <dbReference type="Proteomes" id="UP000255124"/>
    </source>
</evidence>
<gene>
    <name evidence="10" type="primary">trxB</name>
    <name evidence="11" type="synonym">trxB_1</name>
    <name evidence="10" type="ORF">CYJ34_03405</name>
    <name evidence="11" type="ORF">NCTC9810_00478</name>
</gene>
<evidence type="ECO:0000256" key="4">
    <source>
        <dbReference type="ARBA" id="ARBA00023002"/>
    </source>
</evidence>
<evidence type="ECO:0000313" key="11">
    <source>
        <dbReference type="EMBL" id="SUU92157.1"/>
    </source>
</evidence>
<dbReference type="Gene3D" id="3.50.50.60">
    <property type="entry name" value="FAD/NAD(P)-binding domain"/>
    <property type="match status" value="2"/>
</dbReference>
<dbReference type="RefSeq" id="WP_101539944.1">
    <property type="nucleotide sequence ID" value="NZ_JBHWQV010000114.1"/>
</dbReference>
<feature type="domain" description="FAD/NAD(P)-binding" evidence="9">
    <location>
        <begin position="2"/>
        <end position="293"/>
    </location>
</feature>
<dbReference type="Proteomes" id="UP000234335">
    <property type="component" value="Unassembled WGS sequence"/>
</dbReference>
<dbReference type="GO" id="GO:0005737">
    <property type="term" value="C:cytoplasm"/>
    <property type="evidence" value="ECO:0007669"/>
    <property type="project" value="InterPro"/>
</dbReference>
<evidence type="ECO:0000256" key="7">
    <source>
        <dbReference type="RuleBase" id="RU003880"/>
    </source>
</evidence>
<evidence type="ECO:0000259" key="9">
    <source>
        <dbReference type="Pfam" id="PF07992"/>
    </source>
</evidence>
<comment type="cofactor">
    <cofactor evidence="8">
        <name>FAD</name>
        <dbReference type="ChEBI" id="CHEBI:57692"/>
    </cofactor>
    <text evidence="8">Binds 1 FAD per subunit.</text>
</comment>
<protein>
    <recommendedName>
        <fullName evidence="7">Thioredoxin reductase</fullName>
        <ecNumber evidence="7">1.8.1.9</ecNumber>
    </recommendedName>
</protein>
<comment type="subunit">
    <text evidence="7">Homodimer.</text>
</comment>
<evidence type="ECO:0000256" key="3">
    <source>
        <dbReference type="ARBA" id="ARBA00022827"/>
    </source>
</evidence>
<dbReference type="Pfam" id="PF07992">
    <property type="entry name" value="Pyr_redox_2"/>
    <property type="match status" value="1"/>
</dbReference>
<reference evidence="10 12" key="1">
    <citation type="submission" date="2017-12" db="EMBL/GenBank/DDBJ databases">
        <title>Phylogenetic diversity of female urinary microbiome.</title>
        <authorList>
            <person name="Thomas-White K."/>
            <person name="Wolfe A.J."/>
        </authorList>
    </citation>
    <scope>NUCLEOTIDE SEQUENCE [LARGE SCALE GENOMIC DNA]</scope>
    <source>
        <strain evidence="10 12">UMB0119</strain>
    </source>
</reference>
<keyword evidence="8" id="KW-0521">NADP</keyword>
<accession>A0A2I1M9M2</accession>
<name>A0A2I1M9M2_9FIRM</name>
<dbReference type="PRINTS" id="PR00368">
    <property type="entry name" value="FADPNR"/>
</dbReference>
<evidence type="ECO:0000313" key="12">
    <source>
        <dbReference type="Proteomes" id="UP000234335"/>
    </source>
</evidence>